<dbReference type="EMBL" id="JAATIQ010000034">
    <property type="protein sequence ID" value="KAF4397234.1"/>
    <property type="molecule type" value="Genomic_DNA"/>
</dbReference>
<reference evidence="1 2" key="1">
    <citation type="journal article" date="2020" name="bioRxiv">
        <title>Sequence and annotation of 42 cannabis genomes reveals extensive copy number variation in cannabinoid synthesis and pathogen resistance genes.</title>
        <authorList>
            <person name="Mckernan K.J."/>
            <person name="Helbert Y."/>
            <person name="Kane L.T."/>
            <person name="Ebling H."/>
            <person name="Zhang L."/>
            <person name="Liu B."/>
            <person name="Eaton Z."/>
            <person name="Mclaughlin S."/>
            <person name="Kingan S."/>
            <person name="Baybayan P."/>
            <person name="Concepcion G."/>
            <person name="Jordan M."/>
            <person name="Riva A."/>
            <person name="Barbazuk W."/>
            <person name="Harkins T."/>
        </authorList>
    </citation>
    <scope>NUCLEOTIDE SEQUENCE [LARGE SCALE GENOMIC DNA]</scope>
    <source>
        <strain evidence="2">cv. Jamaican Lion 4</strain>
        <tissue evidence="1">Leaf</tissue>
    </source>
</reference>
<keyword evidence="2" id="KW-1185">Reference proteome</keyword>
<accession>A0A7J6HPM6</accession>
<evidence type="ECO:0000313" key="2">
    <source>
        <dbReference type="Proteomes" id="UP000583929"/>
    </source>
</evidence>
<name>A0A7J6HPM6_CANSA</name>
<proteinExistence type="predicted"/>
<comment type="caution">
    <text evidence="1">The sequence shown here is derived from an EMBL/GenBank/DDBJ whole genome shotgun (WGS) entry which is preliminary data.</text>
</comment>
<sequence>MVSPVNHDGPRKHRPVILPLPRAGGVRCSVKPASRITLHSRSPVGQSFVQTTRPNSQLGTGRPLLLTLFQSFAKVPSNRFTPFRKRHSTIL</sequence>
<organism evidence="1 2">
    <name type="scientific">Cannabis sativa</name>
    <name type="common">Hemp</name>
    <name type="synonym">Marijuana</name>
    <dbReference type="NCBI Taxonomy" id="3483"/>
    <lineage>
        <taxon>Eukaryota</taxon>
        <taxon>Viridiplantae</taxon>
        <taxon>Streptophyta</taxon>
        <taxon>Embryophyta</taxon>
        <taxon>Tracheophyta</taxon>
        <taxon>Spermatophyta</taxon>
        <taxon>Magnoliopsida</taxon>
        <taxon>eudicotyledons</taxon>
        <taxon>Gunneridae</taxon>
        <taxon>Pentapetalae</taxon>
        <taxon>rosids</taxon>
        <taxon>fabids</taxon>
        <taxon>Rosales</taxon>
        <taxon>Cannabaceae</taxon>
        <taxon>Cannabis</taxon>
    </lineage>
</organism>
<protein>
    <submittedName>
        <fullName evidence="1">Uncharacterized protein</fullName>
    </submittedName>
</protein>
<dbReference type="AntiFam" id="ANF00039">
    <property type="entry name" value="Antisense to SRP RNA"/>
</dbReference>
<evidence type="ECO:0000313" key="1">
    <source>
        <dbReference type="EMBL" id="KAF4397234.1"/>
    </source>
</evidence>
<dbReference type="Proteomes" id="UP000583929">
    <property type="component" value="Unassembled WGS sequence"/>
</dbReference>
<dbReference type="AlphaFoldDB" id="A0A7J6HPM6"/>
<gene>
    <name evidence="1" type="ORF">G4B88_009080</name>
</gene>